<dbReference type="Pfam" id="PF13424">
    <property type="entry name" value="TPR_12"/>
    <property type="match status" value="1"/>
</dbReference>
<proteinExistence type="predicted"/>
<dbReference type="Gene3D" id="1.25.40.10">
    <property type="entry name" value="Tetratricopeptide repeat domain"/>
    <property type="match status" value="1"/>
</dbReference>
<dbReference type="SUPFAM" id="SSF48452">
    <property type="entry name" value="TPR-like"/>
    <property type="match status" value="1"/>
</dbReference>
<dbReference type="EMBL" id="LAZR01029676">
    <property type="protein sequence ID" value="KKL58860.1"/>
    <property type="molecule type" value="Genomic_DNA"/>
</dbReference>
<accession>A0A0F9FNI6</accession>
<sequence>MLRISKEINDSFYTGEAYNNLGKAHMSLYNYDMSMDYYKKALKSYIDLQYSEGIINIYNSFGLIYYERGNYNKSIYFYKKALSDIGNNVHEMEEDYSLYPQRFKAEPNLDQKDFCGSFETHVSEGENSSSSESVELINNEGKIIKKEKSISMKHTKEDTETVSTLTLNIPNFKQKVIEQIKKLTNSIECSIEQKKIILLKSETILSKYISRVKRNEIAIRKNSNPDTQAAAIIYAVLKSNNKMPKISIENLAKKAGESKSPIGKQYQYFKNLAPKLDFDFNNAQLGEARRILSFYYFNQLIDTRSDLSELISHLREIDTSRLVLRLGEIILSAHKLNSLDSLNNVEVLRRLKLTIEEHNLLGKLRRKIEILQDMKANYSDIFTKYFSDLINLIKLMIVSNKSHKIIDADFSAQDFSRFLIDKGINMYT</sequence>
<comment type="caution">
    <text evidence="1">The sequence shown here is derived from an EMBL/GenBank/DDBJ whole genome shotgun (WGS) entry which is preliminary data.</text>
</comment>
<dbReference type="PROSITE" id="PS50005">
    <property type="entry name" value="TPR"/>
    <property type="match status" value="2"/>
</dbReference>
<protein>
    <submittedName>
        <fullName evidence="1">Uncharacterized protein</fullName>
    </submittedName>
</protein>
<dbReference type="SMART" id="SM00028">
    <property type="entry name" value="TPR"/>
    <property type="match status" value="2"/>
</dbReference>
<gene>
    <name evidence="1" type="ORF">LCGC14_2221120</name>
</gene>
<name>A0A0F9FNI6_9ZZZZ</name>
<evidence type="ECO:0000313" key="1">
    <source>
        <dbReference type="EMBL" id="KKL58860.1"/>
    </source>
</evidence>
<dbReference type="InterPro" id="IPR019734">
    <property type="entry name" value="TPR_rpt"/>
</dbReference>
<organism evidence="1">
    <name type="scientific">marine sediment metagenome</name>
    <dbReference type="NCBI Taxonomy" id="412755"/>
    <lineage>
        <taxon>unclassified sequences</taxon>
        <taxon>metagenomes</taxon>
        <taxon>ecological metagenomes</taxon>
    </lineage>
</organism>
<dbReference type="AlphaFoldDB" id="A0A0F9FNI6"/>
<dbReference type="InterPro" id="IPR011990">
    <property type="entry name" value="TPR-like_helical_dom_sf"/>
</dbReference>
<reference evidence="1" key="1">
    <citation type="journal article" date="2015" name="Nature">
        <title>Complex archaea that bridge the gap between prokaryotes and eukaryotes.</title>
        <authorList>
            <person name="Spang A."/>
            <person name="Saw J.H."/>
            <person name="Jorgensen S.L."/>
            <person name="Zaremba-Niedzwiedzka K."/>
            <person name="Martijn J."/>
            <person name="Lind A.E."/>
            <person name="van Eijk R."/>
            <person name="Schleper C."/>
            <person name="Guy L."/>
            <person name="Ettema T.J."/>
        </authorList>
    </citation>
    <scope>NUCLEOTIDE SEQUENCE</scope>
</reference>
<feature type="non-terminal residue" evidence="1">
    <location>
        <position position="428"/>
    </location>
</feature>